<dbReference type="EMBL" id="JBHTHX010001643">
    <property type="protein sequence ID" value="MFD0889077.1"/>
    <property type="molecule type" value="Genomic_DNA"/>
</dbReference>
<accession>A0ABW3E1A4</accession>
<dbReference type="SUPFAM" id="SSF50370">
    <property type="entry name" value="Ricin B-like lectins"/>
    <property type="match status" value="1"/>
</dbReference>
<evidence type="ECO:0000259" key="2">
    <source>
        <dbReference type="SMART" id="SM00458"/>
    </source>
</evidence>
<dbReference type="PROSITE" id="PS50231">
    <property type="entry name" value="RICIN_B_LECTIN"/>
    <property type="match status" value="1"/>
</dbReference>
<evidence type="ECO:0000313" key="4">
    <source>
        <dbReference type="Proteomes" id="UP001597024"/>
    </source>
</evidence>
<dbReference type="InterPro" id="IPR035992">
    <property type="entry name" value="Ricin_B-like_lectins"/>
</dbReference>
<protein>
    <submittedName>
        <fullName evidence="3">RICIN domain-containing protein</fullName>
    </submittedName>
</protein>
<proteinExistence type="predicted"/>
<feature type="signal peptide" evidence="1">
    <location>
        <begin position="1"/>
        <end position="33"/>
    </location>
</feature>
<reference evidence="4" key="1">
    <citation type="journal article" date="2019" name="Int. J. Syst. Evol. Microbiol.">
        <title>The Global Catalogue of Microorganisms (GCM) 10K type strain sequencing project: providing services to taxonomists for standard genome sequencing and annotation.</title>
        <authorList>
            <consortium name="The Broad Institute Genomics Platform"/>
            <consortium name="The Broad Institute Genome Sequencing Center for Infectious Disease"/>
            <person name="Wu L."/>
            <person name="Ma J."/>
        </authorList>
    </citation>
    <scope>NUCLEOTIDE SEQUENCE [LARGE SCALE GENOMIC DNA]</scope>
    <source>
        <strain evidence="4">CCUG 62974</strain>
    </source>
</reference>
<dbReference type="CDD" id="cd00161">
    <property type="entry name" value="beta-trefoil_Ricin-like"/>
    <property type="match status" value="1"/>
</dbReference>
<dbReference type="InterPro" id="IPR000772">
    <property type="entry name" value="Ricin_B_lectin"/>
</dbReference>
<dbReference type="Gene3D" id="2.80.10.50">
    <property type="match status" value="2"/>
</dbReference>
<dbReference type="SMART" id="SM00458">
    <property type="entry name" value="RICIN"/>
    <property type="match status" value="1"/>
</dbReference>
<keyword evidence="4" id="KW-1185">Reference proteome</keyword>
<comment type="caution">
    <text evidence="3">The sequence shown here is derived from an EMBL/GenBank/DDBJ whole genome shotgun (WGS) entry which is preliminary data.</text>
</comment>
<name>A0ABW3E1A4_9ACTN</name>
<evidence type="ECO:0000313" key="3">
    <source>
        <dbReference type="EMBL" id="MFD0889077.1"/>
    </source>
</evidence>
<evidence type="ECO:0000256" key="1">
    <source>
        <dbReference type="SAM" id="SignalP"/>
    </source>
</evidence>
<gene>
    <name evidence="3" type="ORF">ACFQ08_31475</name>
</gene>
<feature type="chain" id="PRO_5046007752" evidence="1">
    <location>
        <begin position="34"/>
        <end position="203"/>
    </location>
</feature>
<keyword evidence="1" id="KW-0732">Signal</keyword>
<sequence length="203" mass="21958">MRNTKRHQNRRAAVVAGTALFTLSAGLTAPAYATPAVPGTTRFFTIQPDHARGSMCLDVAHASGAHGADIVQARCTPRNRNQHWSIVSLGRGSRFEVRPRHTGSTTCMDVENFSRAHMANVLQAGRCTGGSNQAWTFRGGTELFNGEVVPSIGGLVQIRPSHVRNMCLDVAHLSIVHGANVIQGRCWNGPNQLWRFTPVPPGT</sequence>
<dbReference type="Pfam" id="PF14200">
    <property type="entry name" value="RicinB_lectin_2"/>
    <property type="match status" value="2"/>
</dbReference>
<organism evidence="3 4">
    <name type="scientific">Streptosporangium algeriense</name>
    <dbReference type="NCBI Taxonomy" id="1682748"/>
    <lineage>
        <taxon>Bacteria</taxon>
        <taxon>Bacillati</taxon>
        <taxon>Actinomycetota</taxon>
        <taxon>Actinomycetes</taxon>
        <taxon>Streptosporangiales</taxon>
        <taxon>Streptosporangiaceae</taxon>
        <taxon>Streptosporangium</taxon>
    </lineage>
</organism>
<feature type="domain" description="Ricin B lectin" evidence="2">
    <location>
        <begin position="41"/>
        <end position="197"/>
    </location>
</feature>
<dbReference type="Proteomes" id="UP001597024">
    <property type="component" value="Unassembled WGS sequence"/>
</dbReference>